<feature type="region of interest" description="Disordered" evidence="1">
    <location>
        <begin position="122"/>
        <end position="143"/>
    </location>
</feature>
<protein>
    <submittedName>
        <fullName evidence="3">Uncharacterized protein</fullName>
    </submittedName>
</protein>
<dbReference type="EMBL" id="JALPRX010000068">
    <property type="protein sequence ID" value="MCK8785838.1"/>
    <property type="molecule type" value="Genomic_DNA"/>
</dbReference>
<name>A0A9X1Y982_9PROT</name>
<dbReference type="AlphaFoldDB" id="A0A9X1Y982"/>
<reference evidence="3" key="1">
    <citation type="submission" date="2022-04" db="EMBL/GenBank/DDBJ databases">
        <title>Roseomonas acroporae sp. nov., isolated from coral Acropora digitifera.</title>
        <authorList>
            <person name="Sun H."/>
        </authorList>
    </citation>
    <scope>NUCLEOTIDE SEQUENCE</scope>
    <source>
        <strain evidence="3">NAR14</strain>
    </source>
</reference>
<keyword evidence="4" id="KW-1185">Reference proteome</keyword>
<accession>A0A9X1Y982</accession>
<evidence type="ECO:0000256" key="2">
    <source>
        <dbReference type="SAM" id="SignalP"/>
    </source>
</evidence>
<evidence type="ECO:0000313" key="3">
    <source>
        <dbReference type="EMBL" id="MCK8785838.1"/>
    </source>
</evidence>
<gene>
    <name evidence="3" type="ORF">M0638_15775</name>
</gene>
<keyword evidence="2" id="KW-0732">Signal</keyword>
<evidence type="ECO:0000256" key="1">
    <source>
        <dbReference type="SAM" id="MobiDB-lite"/>
    </source>
</evidence>
<dbReference type="RefSeq" id="WP_248667952.1">
    <property type="nucleotide sequence ID" value="NZ_JALPRX010000068.1"/>
</dbReference>
<organism evidence="3 4">
    <name type="scientific">Roseomonas acroporae</name>
    <dbReference type="NCBI Taxonomy" id="2937791"/>
    <lineage>
        <taxon>Bacteria</taxon>
        <taxon>Pseudomonadati</taxon>
        <taxon>Pseudomonadota</taxon>
        <taxon>Alphaproteobacteria</taxon>
        <taxon>Acetobacterales</taxon>
        <taxon>Roseomonadaceae</taxon>
        <taxon>Roseomonas</taxon>
    </lineage>
</organism>
<feature type="chain" id="PRO_5040841217" evidence="2">
    <location>
        <begin position="21"/>
        <end position="216"/>
    </location>
</feature>
<evidence type="ECO:0000313" key="4">
    <source>
        <dbReference type="Proteomes" id="UP001139516"/>
    </source>
</evidence>
<dbReference type="Proteomes" id="UP001139516">
    <property type="component" value="Unassembled WGS sequence"/>
</dbReference>
<proteinExistence type="predicted"/>
<feature type="signal peptide" evidence="2">
    <location>
        <begin position="1"/>
        <end position="20"/>
    </location>
</feature>
<comment type="caution">
    <text evidence="3">The sequence shown here is derived from an EMBL/GenBank/DDBJ whole genome shotgun (WGS) entry which is preliminary data.</text>
</comment>
<feature type="region of interest" description="Disordered" evidence="1">
    <location>
        <begin position="149"/>
        <end position="168"/>
    </location>
</feature>
<sequence length="216" mass="24208">MTRPSLLAAALLAGLGSALAAGGASAQVTYNGWNLGPDYGAMVEQQQRQMQMQQQQMQQQTAAVVQRTMQDPNCWAMYQQHRAQGGTLSYPQFAYQYAATGGFTAQGMQQYRQTELQNQRREQQSWQGVQEAERQRAQAQQQYADGYSRNLQESGRTMQGNGTWTDPYTGQQRVLPYMGPNGYTDPRTGQNFMRDGAGNYFAQAPNGSWYRMNPGQ</sequence>